<evidence type="ECO:0008006" key="4">
    <source>
        <dbReference type="Google" id="ProtNLM"/>
    </source>
</evidence>
<dbReference type="OrthoDB" id="619536at2759"/>
<dbReference type="Proteomes" id="UP000239757">
    <property type="component" value="Unassembled WGS sequence"/>
</dbReference>
<dbReference type="EMBL" id="KZ663784">
    <property type="protein sequence ID" value="PPS10032.1"/>
    <property type="molecule type" value="Genomic_DNA"/>
</dbReference>
<gene>
    <name evidence="2" type="ORF">GOBAR_AA10602</name>
</gene>
<dbReference type="PANTHER" id="PTHR31650:SF41">
    <property type="entry name" value="O-ACYLTRANSFERASE WSD1-LIKE ISOFORM X1"/>
    <property type="match status" value="1"/>
</dbReference>
<protein>
    <recommendedName>
        <fullName evidence="4">Diacylglycerol O-acyltransferase</fullName>
    </recommendedName>
</protein>
<dbReference type="GO" id="GO:0008374">
    <property type="term" value="F:O-acyltransferase activity"/>
    <property type="evidence" value="ECO:0007669"/>
    <property type="project" value="InterPro"/>
</dbReference>
<reference evidence="2 3" key="1">
    <citation type="submission" date="2015-01" db="EMBL/GenBank/DDBJ databases">
        <title>Genome of allotetraploid Gossypium barbadense reveals genomic plasticity and fiber elongation in cotton evolution.</title>
        <authorList>
            <person name="Chen X."/>
            <person name="Liu X."/>
            <person name="Zhao B."/>
            <person name="Zheng H."/>
            <person name="Hu Y."/>
            <person name="Lu G."/>
            <person name="Yang C."/>
            <person name="Chen J."/>
            <person name="Shan C."/>
            <person name="Zhang L."/>
            <person name="Zhou Y."/>
            <person name="Wang L."/>
            <person name="Guo W."/>
            <person name="Bai Y."/>
            <person name="Ruan J."/>
            <person name="Shangguan X."/>
            <person name="Mao Y."/>
            <person name="Jiang J."/>
            <person name="Zhu Y."/>
            <person name="Lei J."/>
            <person name="Kang H."/>
            <person name="Chen S."/>
            <person name="He X."/>
            <person name="Wang R."/>
            <person name="Wang Y."/>
            <person name="Chen J."/>
            <person name="Wang L."/>
            <person name="Yu S."/>
            <person name="Wang B."/>
            <person name="Wei J."/>
            <person name="Song S."/>
            <person name="Lu X."/>
            <person name="Gao Z."/>
            <person name="Gu W."/>
            <person name="Deng X."/>
            <person name="Ma D."/>
            <person name="Wang S."/>
            <person name="Liang W."/>
            <person name="Fang L."/>
            <person name="Cai C."/>
            <person name="Zhu X."/>
            <person name="Zhou B."/>
            <person name="Zhang Y."/>
            <person name="Chen Z."/>
            <person name="Xu S."/>
            <person name="Zhu R."/>
            <person name="Wang S."/>
            <person name="Zhang T."/>
            <person name="Zhao G."/>
        </authorList>
    </citation>
    <scope>NUCLEOTIDE SEQUENCE [LARGE SCALE GENOMIC DNA]</scope>
    <source>
        <strain evidence="3">cv. Xinhai21</strain>
        <tissue evidence="2">Leaf</tissue>
    </source>
</reference>
<keyword evidence="1" id="KW-0812">Transmembrane</keyword>
<sequence length="239" mass="26734">MAWPGTSSDEPLTPVGRLLSQPLTNIVIHCIVRLENHVENGLEHWRKTHIDIDRHVVVINNRLHKAGDENTEEDDDDDEAAVNQYVADLSVSSPLSTDKPLWELHILTAHKCVVFRIDHALGDGVCLRSMLAICRRKDDADAHPRMLNHKSPVIKGVKGRDLFWLFGALWGLSKAVVFTLLFSVEFVCRSLFVSDEKTPITGGDGVELWPRKLATAKFLLDDINVVKKAVPNSQGHIDT</sequence>
<dbReference type="GO" id="GO:0019432">
    <property type="term" value="P:triglyceride biosynthetic process"/>
    <property type="evidence" value="ECO:0007669"/>
    <property type="project" value="TreeGrafter"/>
</dbReference>
<organism evidence="2 3">
    <name type="scientific">Gossypium barbadense</name>
    <name type="common">Sea Island cotton</name>
    <name type="synonym">Hibiscus barbadensis</name>
    <dbReference type="NCBI Taxonomy" id="3634"/>
    <lineage>
        <taxon>Eukaryota</taxon>
        <taxon>Viridiplantae</taxon>
        <taxon>Streptophyta</taxon>
        <taxon>Embryophyta</taxon>
        <taxon>Tracheophyta</taxon>
        <taxon>Spermatophyta</taxon>
        <taxon>Magnoliopsida</taxon>
        <taxon>eudicotyledons</taxon>
        <taxon>Gunneridae</taxon>
        <taxon>Pentapetalae</taxon>
        <taxon>rosids</taxon>
        <taxon>malvids</taxon>
        <taxon>Malvales</taxon>
        <taxon>Malvaceae</taxon>
        <taxon>Malvoideae</taxon>
        <taxon>Gossypium</taxon>
    </lineage>
</organism>
<dbReference type="GO" id="GO:0005886">
    <property type="term" value="C:plasma membrane"/>
    <property type="evidence" value="ECO:0007669"/>
    <property type="project" value="TreeGrafter"/>
</dbReference>
<evidence type="ECO:0000313" key="2">
    <source>
        <dbReference type="EMBL" id="PPS10032.1"/>
    </source>
</evidence>
<evidence type="ECO:0000256" key="1">
    <source>
        <dbReference type="SAM" id="Phobius"/>
    </source>
</evidence>
<accession>A0A2P5Y357</accession>
<evidence type="ECO:0000313" key="3">
    <source>
        <dbReference type="Proteomes" id="UP000239757"/>
    </source>
</evidence>
<keyword evidence="1" id="KW-1133">Transmembrane helix</keyword>
<keyword evidence="1" id="KW-0472">Membrane</keyword>
<proteinExistence type="predicted"/>
<dbReference type="InterPro" id="IPR045034">
    <property type="entry name" value="O-acyltransferase_WSD1-like"/>
</dbReference>
<feature type="transmembrane region" description="Helical" evidence="1">
    <location>
        <begin position="162"/>
        <end position="184"/>
    </location>
</feature>
<name>A0A2P5Y357_GOSBA</name>
<dbReference type="PANTHER" id="PTHR31650">
    <property type="entry name" value="O-ACYLTRANSFERASE (WSD1-LIKE) FAMILY PROTEIN"/>
    <property type="match status" value="1"/>
</dbReference>
<dbReference type="AlphaFoldDB" id="A0A2P5Y357"/>